<evidence type="ECO:0000256" key="6">
    <source>
        <dbReference type="ARBA" id="ARBA00022833"/>
    </source>
</evidence>
<dbReference type="AlphaFoldDB" id="A0A7R9M1B3"/>
<dbReference type="InterPro" id="IPR008753">
    <property type="entry name" value="Peptidase_M13_N"/>
</dbReference>
<dbReference type="EMBL" id="CAJPVJ010004816">
    <property type="protein sequence ID" value="CAG2168946.1"/>
    <property type="molecule type" value="Genomic_DNA"/>
</dbReference>
<dbReference type="OrthoDB" id="6489542at2759"/>
<comment type="similarity">
    <text evidence="2">Belongs to the peptidase M13 family.</text>
</comment>
<keyword evidence="4" id="KW-0479">Metal-binding</keyword>
<dbReference type="InterPro" id="IPR018497">
    <property type="entry name" value="Peptidase_M13_C"/>
</dbReference>
<dbReference type="PANTHER" id="PTHR11733:SF240">
    <property type="entry name" value="GH14155P-RELATED"/>
    <property type="match status" value="1"/>
</dbReference>
<evidence type="ECO:0000259" key="8">
    <source>
        <dbReference type="Pfam" id="PF01431"/>
    </source>
</evidence>
<evidence type="ECO:0000313" key="11">
    <source>
        <dbReference type="Proteomes" id="UP000728032"/>
    </source>
</evidence>
<keyword evidence="7" id="KW-0482">Metalloprotease</keyword>
<dbReference type="GO" id="GO:0005886">
    <property type="term" value="C:plasma membrane"/>
    <property type="evidence" value="ECO:0007669"/>
    <property type="project" value="TreeGrafter"/>
</dbReference>
<gene>
    <name evidence="10" type="ORF">ONB1V03_LOCUS8430</name>
</gene>
<keyword evidence="3" id="KW-0645">Protease</keyword>
<dbReference type="PROSITE" id="PS51885">
    <property type="entry name" value="NEPRILYSIN"/>
    <property type="match status" value="1"/>
</dbReference>
<feature type="domain" description="Peptidase M13 C-terminal" evidence="8">
    <location>
        <begin position="324"/>
        <end position="466"/>
    </location>
</feature>
<dbReference type="PRINTS" id="PR00786">
    <property type="entry name" value="NEPRILYSIN"/>
</dbReference>
<protein>
    <submittedName>
        <fullName evidence="10">Uncharacterized protein</fullName>
    </submittedName>
</protein>
<dbReference type="SUPFAM" id="SSF55486">
    <property type="entry name" value="Metalloproteases ('zincins'), catalytic domain"/>
    <property type="match status" value="1"/>
</dbReference>
<evidence type="ECO:0000256" key="5">
    <source>
        <dbReference type="ARBA" id="ARBA00022801"/>
    </source>
</evidence>
<evidence type="ECO:0000256" key="1">
    <source>
        <dbReference type="ARBA" id="ARBA00001947"/>
    </source>
</evidence>
<dbReference type="Gene3D" id="3.40.390.10">
    <property type="entry name" value="Collagenase (Catalytic Domain)"/>
    <property type="match status" value="1"/>
</dbReference>
<dbReference type="InterPro" id="IPR000718">
    <property type="entry name" value="Peptidase_M13"/>
</dbReference>
<proteinExistence type="inferred from homology"/>
<keyword evidence="11" id="KW-1185">Reference proteome</keyword>
<accession>A0A7R9M1B3</accession>
<evidence type="ECO:0000313" key="10">
    <source>
        <dbReference type="EMBL" id="CAD7651698.1"/>
    </source>
</evidence>
<evidence type="ECO:0000256" key="7">
    <source>
        <dbReference type="ARBA" id="ARBA00023049"/>
    </source>
</evidence>
<dbReference type="InterPro" id="IPR024079">
    <property type="entry name" value="MetalloPept_cat_dom_sf"/>
</dbReference>
<sequence length="476" mass="54821">MPDANDTQVYKLNPLRRGIEPLLFGFDSAVFGLGRNQLVNTSGYPDIVNAYKQYILQSALLLGAKNDSQTHQDIEDLLNFESQLAQETLTQEEKRDSSVWYNRMSFEGFNELTDNRVDWLNITNRIYSKLNSTIRVKSDDIVILQDIKYYKSVTKLLSETPPRVIANYFGWYAVSGLSSWTTSAFRSVTFEFSKVTSGAVKDVELWRYCLNDLSNGLEYAISRLYIDKSFSKKDKQEASLIIKDIKDSFYELIEESDWLDESTKNKSLIKLDAIHRNVGYPDWILDDKELDNYYKLKQKVDSKHFFESVLYLQQTWPMAPHIVNAAYEPTQNSITIPAGQLTPPYFDANIPAHINYGAIGSVVGHELTHGFDDEGSQFDADGNLVNWWTQAIHKRFDEKANCFIDEYNSYIDTQTQMRLNGKNTVGENIADNGGIRESYKAYEVYVRTHENPQRLPHIDKYTAEQQRGVQYTELNT</sequence>
<comment type="cofactor">
    <cofactor evidence="1">
        <name>Zn(2+)</name>
        <dbReference type="ChEBI" id="CHEBI:29105"/>
    </cofactor>
</comment>
<evidence type="ECO:0000256" key="3">
    <source>
        <dbReference type="ARBA" id="ARBA00022670"/>
    </source>
</evidence>
<name>A0A7R9M1B3_9ACAR</name>
<dbReference type="GO" id="GO:0016485">
    <property type="term" value="P:protein processing"/>
    <property type="evidence" value="ECO:0007669"/>
    <property type="project" value="TreeGrafter"/>
</dbReference>
<keyword evidence="6" id="KW-0862">Zinc</keyword>
<feature type="domain" description="Peptidase M13 N-terminal" evidence="9">
    <location>
        <begin position="27"/>
        <end position="281"/>
    </location>
</feature>
<evidence type="ECO:0000256" key="2">
    <source>
        <dbReference type="ARBA" id="ARBA00007357"/>
    </source>
</evidence>
<dbReference type="GO" id="GO:0046872">
    <property type="term" value="F:metal ion binding"/>
    <property type="evidence" value="ECO:0007669"/>
    <property type="project" value="UniProtKB-KW"/>
</dbReference>
<dbReference type="CDD" id="cd08662">
    <property type="entry name" value="M13"/>
    <property type="match status" value="1"/>
</dbReference>
<reference evidence="10" key="1">
    <citation type="submission" date="2020-11" db="EMBL/GenBank/DDBJ databases">
        <authorList>
            <person name="Tran Van P."/>
        </authorList>
    </citation>
    <scope>NUCLEOTIDE SEQUENCE</scope>
</reference>
<dbReference type="Pfam" id="PF05649">
    <property type="entry name" value="Peptidase_M13_N"/>
    <property type="match status" value="1"/>
</dbReference>
<dbReference type="EMBL" id="OC919641">
    <property type="protein sequence ID" value="CAD7651698.1"/>
    <property type="molecule type" value="Genomic_DNA"/>
</dbReference>
<dbReference type="Proteomes" id="UP000728032">
    <property type="component" value="Unassembled WGS sequence"/>
</dbReference>
<evidence type="ECO:0000256" key="4">
    <source>
        <dbReference type="ARBA" id="ARBA00022723"/>
    </source>
</evidence>
<dbReference type="PANTHER" id="PTHR11733">
    <property type="entry name" value="ZINC METALLOPROTEASE FAMILY M13 NEPRILYSIN-RELATED"/>
    <property type="match status" value="1"/>
</dbReference>
<keyword evidence="5" id="KW-0378">Hydrolase</keyword>
<dbReference type="Pfam" id="PF01431">
    <property type="entry name" value="Peptidase_M13"/>
    <property type="match status" value="1"/>
</dbReference>
<evidence type="ECO:0000259" key="9">
    <source>
        <dbReference type="Pfam" id="PF05649"/>
    </source>
</evidence>
<dbReference type="GO" id="GO:0004222">
    <property type="term" value="F:metalloendopeptidase activity"/>
    <property type="evidence" value="ECO:0007669"/>
    <property type="project" value="InterPro"/>
</dbReference>
<organism evidence="10">
    <name type="scientific">Oppiella nova</name>
    <dbReference type="NCBI Taxonomy" id="334625"/>
    <lineage>
        <taxon>Eukaryota</taxon>
        <taxon>Metazoa</taxon>
        <taxon>Ecdysozoa</taxon>
        <taxon>Arthropoda</taxon>
        <taxon>Chelicerata</taxon>
        <taxon>Arachnida</taxon>
        <taxon>Acari</taxon>
        <taxon>Acariformes</taxon>
        <taxon>Sarcoptiformes</taxon>
        <taxon>Oribatida</taxon>
        <taxon>Brachypylina</taxon>
        <taxon>Oppioidea</taxon>
        <taxon>Oppiidae</taxon>
        <taxon>Oppiella</taxon>
    </lineage>
</organism>